<evidence type="ECO:0000313" key="2">
    <source>
        <dbReference type="EMBL" id="BDY28072.1"/>
    </source>
</evidence>
<feature type="compositionally biased region" description="Basic and acidic residues" evidence="1">
    <location>
        <begin position="114"/>
        <end position="132"/>
    </location>
</feature>
<gene>
    <name evidence="2" type="ORF">hbim_02002</name>
</gene>
<dbReference type="RefSeq" id="WP_286214611.1">
    <property type="nucleotide sequence ID" value="NZ_AP027452.1"/>
</dbReference>
<reference evidence="2" key="1">
    <citation type="submission" date="2023-03" db="EMBL/GenBank/DDBJ databases">
        <title>Draft genome sequence of a Mycolicibacterium mageritense strain H4_3_1 isolated from a hybrid biological-inorganic system reactor.</title>
        <authorList>
            <person name="Feng X."/>
            <person name="Kazama D."/>
            <person name="Sato K."/>
            <person name="Kobayashi H."/>
        </authorList>
    </citation>
    <scope>NUCLEOTIDE SEQUENCE</scope>
    <source>
        <strain evidence="2">H4_3_1</strain>
    </source>
</reference>
<evidence type="ECO:0008006" key="4">
    <source>
        <dbReference type="Google" id="ProtNLM"/>
    </source>
</evidence>
<dbReference type="EMBL" id="AP027452">
    <property type="protein sequence ID" value="BDY28072.1"/>
    <property type="molecule type" value="Genomic_DNA"/>
</dbReference>
<evidence type="ECO:0000313" key="3">
    <source>
        <dbReference type="Proteomes" id="UP001241092"/>
    </source>
</evidence>
<name>A0AAI8TT49_MYCME</name>
<organism evidence="2 3">
    <name type="scientific">Mycolicibacterium mageritense</name>
    <name type="common">Mycobacterium mageritense</name>
    <dbReference type="NCBI Taxonomy" id="53462"/>
    <lineage>
        <taxon>Bacteria</taxon>
        <taxon>Bacillati</taxon>
        <taxon>Actinomycetota</taxon>
        <taxon>Actinomycetes</taxon>
        <taxon>Mycobacteriales</taxon>
        <taxon>Mycobacteriaceae</taxon>
        <taxon>Mycolicibacterium</taxon>
    </lineage>
</organism>
<accession>A0AAI8TT49</accession>
<dbReference type="AlphaFoldDB" id="A0AAI8TT49"/>
<sequence>MRVTEIPSAVLRLQYRIARFPLQLIDAHVVSRLDSEAPARLLYENSLGTLDAKIGGVLGDAELEQRGTALSERSKALARAAQLDAMGTEEIEHADADLEAVRDDAIVDVREAREAKNRRAADARATAEERKKTATQRVQNQTEAAMRQADQTAAHRKASAEAARRDERAGIEAAEERSIAEDEAKLDDAAQARSSAAGYRAQADRLEELADAKKRQRRAERADDA</sequence>
<feature type="compositionally biased region" description="Basic and acidic residues" evidence="1">
    <location>
        <begin position="158"/>
        <end position="190"/>
    </location>
</feature>
<protein>
    <recommendedName>
        <fullName evidence="4">IF2 family translation initiation factor</fullName>
    </recommendedName>
</protein>
<feature type="compositionally biased region" description="Basic and acidic residues" evidence="1">
    <location>
        <begin position="202"/>
        <end position="225"/>
    </location>
</feature>
<evidence type="ECO:0000256" key="1">
    <source>
        <dbReference type="SAM" id="MobiDB-lite"/>
    </source>
</evidence>
<feature type="region of interest" description="Disordered" evidence="1">
    <location>
        <begin position="114"/>
        <end position="225"/>
    </location>
</feature>
<proteinExistence type="predicted"/>
<dbReference type="Proteomes" id="UP001241092">
    <property type="component" value="Chromosome"/>
</dbReference>